<protein>
    <submittedName>
        <fullName evidence="1">Uncharacterized protein</fullName>
    </submittedName>
</protein>
<keyword evidence="2" id="KW-1185">Reference proteome</keyword>
<name>D3VKR9_XENNA</name>
<dbReference type="EMBL" id="FN667742">
    <property type="protein sequence ID" value="CBJ91177.1"/>
    <property type="molecule type" value="Genomic_DNA"/>
</dbReference>
<proteinExistence type="predicted"/>
<evidence type="ECO:0000313" key="1">
    <source>
        <dbReference type="EMBL" id="CBJ91177.1"/>
    </source>
</evidence>
<evidence type="ECO:0000313" key="2">
    <source>
        <dbReference type="Proteomes" id="UP000008075"/>
    </source>
</evidence>
<sequence length="48" mass="5376">MIPNRFQVVANQALTWKTKGKYTEIALYAGAPLEPLSIWRRSGEGTVL</sequence>
<organism evidence="1 2">
    <name type="scientific">Xenorhabdus nematophila (strain ATCC 19061 / DSM 3370 / CCUG 14189 / LMG 1036 / NCIMB 9965 / AN6)</name>
    <dbReference type="NCBI Taxonomy" id="406817"/>
    <lineage>
        <taxon>Bacteria</taxon>
        <taxon>Pseudomonadati</taxon>
        <taxon>Pseudomonadota</taxon>
        <taxon>Gammaproteobacteria</taxon>
        <taxon>Enterobacterales</taxon>
        <taxon>Morganellaceae</taxon>
        <taxon>Xenorhabdus</taxon>
    </lineage>
</organism>
<dbReference type="Proteomes" id="UP000008075">
    <property type="component" value="Chromosome"/>
</dbReference>
<dbReference type="KEGG" id="xne:XNC1_3123"/>
<dbReference type="HOGENOM" id="CLU_3159521_0_0_6"/>
<reference evidence="1 2" key="1">
    <citation type="journal article" date="2011" name="PLoS ONE">
        <title>The entomopathogenic bacterial endosymbionts xenorhabdus and photorhabdus: convergent lifestyles from divergent genomes.</title>
        <authorList>
            <person name="Chaston J.M."/>
            <person name="Suen G."/>
            <person name="Tucker S.L."/>
            <person name="Andersen A.W."/>
            <person name="Bhasin A."/>
            <person name="Bode E."/>
            <person name="Bode H.B."/>
            <person name="Brachmann A.O."/>
            <person name="Cowles C.E."/>
            <person name="Cowles K.N."/>
            <person name="Darby C."/>
            <person name="de Leon L."/>
            <person name="Drace K."/>
            <person name="Du Z."/>
            <person name="Givaudan A."/>
            <person name="Herbert Tran E.E."/>
            <person name="Jewell K.A."/>
            <person name="Knack J.J."/>
            <person name="Krasomil-Osterfeld K.C."/>
            <person name="Kukor R."/>
            <person name="Lanois A."/>
            <person name="Latreille P."/>
            <person name="Leimgruber N.K."/>
            <person name="Lipke C.M."/>
            <person name="Liu R."/>
            <person name="Lu X."/>
            <person name="Martens E.C."/>
            <person name="Marri P.R."/>
            <person name="Medigue C."/>
            <person name="Menard M.L."/>
            <person name="Miller N.M."/>
            <person name="Morales-Soto N."/>
            <person name="Norton S."/>
            <person name="Ogier J.C."/>
            <person name="Orchard S.S."/>
            <person name="Park D."/>
            <person name="Park Y."/>
            <person name="Qurollo B.A."/>
            <person name="Sugar D.R."/>
            <person name="Richards G.R."/>
            <person name="Rouy Z."/>
            <person name="Slominski B."/>
            <person name="Slominski K."/>
            <person name="Snyder H."/>
            <person name="Tjaden B.C."/>
            <person name="van der Hoeven R."/>
            <person name="Welch R.D."/>
            <person name="Wheeler C."/>
            <person name="Xiang B."/>
            <person name="Barbazuk B."/>
            <person name="Gaudriault S."/>
            <person name="Goodner B."/>
            <person name="Slater S.C."/>
            <person name="Forst S."/>
            <person name="Goldman B.S."/>
            <person name="Goodrich-Blair H."/>
        </authorList>
    </citation>
    <scope>NUCLEOTIDE SEQUENCE [LARGE SCALE GENOMIC DNA]</scope>
    <source>
        <strain evidence="2">ATCC 19061 / DSM 3370 / CCUG 14189 / LMG 1036 / NCIMB 9965 / AN6</strain>
    </source>
</reference>
<gene>
    <name evidence="1" type="ordered locus">XNC1_3123</name>
</gene>
<accession>D3VKR9</accession>
<dbReference type="AlphaFoldDB" id="D3VKR9"/>